<proteinExistence type="predicted"/>
<accession>A0AA35X593</accession>
<gene>
    <name evidence="1" type="ORF">GBAR_LOCUS24777</name>
</gene>
<evidence type="ECO:0000313" key="2">
    <source>
        <dbReference type="Proteomes" id="UP001174909"/>
    </source>
</evidence>
<comment type="caution">
    <text evidence="1">The sequence shown here is derived from an EMBL/GenBank/DDBJ whole genome shotgun (WGS) entry which is preliminary data.</text>
</comment>
<dbReference type="EMBL" id="CASHTH010003418">
    <property type="protein sequence ID" value="CAI8044709.1"/>
    <property type="molecule type" value="Genomic_DNA"/>
</dbReference>
<sequence length="84" mass="9669">MQGQSIKTCTTLSRWIMLRLSLPIRLGSPAMSTCFLLNSVRDTGTNGYSDCYITRHSLAQILVMFAFESFVTCLEEYFVNCWHY</sequence>
<evidence type="ECO:0000313" key="1">
    <source>
        <dbReference type="EMBL" id="CAI8044709.1"/>
    </source>
</evidence>
<protein>
    <submittedName>
        <fullName evidence="1">Uncharacterized protein</fullName>
    </submittedName>
</protein>
<name>A0AA35X593_GEOBA</name>
<dbReference type="AlphaFoldDB" id="A0AA35X593"/>
<dbReference type="Proteomes" id="UP001174909">
    <property type="component" value="Unassembled WGS sequence"/>
</dbReference>
<organism evidence="1 2">
    <name type="scientific">Geodia barretti</name>
    <name type="common">Barrett's horny sponge</name>
    <dbReference type="NCBI Taxonomy" id="519541"/>
    <lineage>
        <taxon>Eukaryota</taxon>
        <taxon>Metazoa</taxon>
        <taxon>Porifera</taxon>
        <taxon>Demospongiae</taxon>
        <taxon>Heteroscleromorpha</taxon>
        <taxon>Tetractinellida</taxon>
        <taxon>Astrophorina</taxon>
        <taxon>Geodiidae</taxon>
        <taxon>Geodia</taxon>
    </lineage>
</organism>
<feature type="non-terminal residue" evidence="1">
    <location>
        <position position="84"/>
    </location>
</feature>
<keyword evidence="2" id="KW-1185">Reference proteome</keyword>
<reference evidence="1" key="1">
    <citation type="submission" date="2023-03" db="EMBL/GenBank/DDBJ databases">
        <authorList>
            <person name="Steffen K."/>
            <person name="Cardenas P."/>
        </authorList>
    </citation>
    <scope>NUCLEOTIDE SEQUENCE</scope>
</reference>